<dbReference type="InterPro" id="IPR040079">
    <property type="entry name" value="Glutathione_S-Trfase"/>
</dbReference>
<dbReference type="Pfam" id="PF00043">
    <property type="entry name" value="GST_C"/>
    <property type="match status" value="1"/>
</dbReference>
<dbReference type="InterPro" id="IPR034345">
    <property type="entry name" value="Gtt2-like_N"/>
</dbReference>
<keyword evidence="4" id="KW-1185">Reference proteome</keyword>
<evidence type="ECO:0000313" key="4">
    <source>
        <dbReference type="Proteomes" id="UP001143304"/>
    </source>
</evidence>
<protein>
    <submittedName>
        <fullName evidence="3">Glutathione S-transferase family protein</fullName>
    </submittedName>
</protein>
<comment type="caution">
    <text evidence="3">The sequence shown here is derived from an EMBL/GenBank/DDBJ whole genome shotgun (WGS) entry which is preliminary data.</text>
</comment>
<dbReference type="SUPFAM" id="SSF47616">
    <property type="entry name" value="GST C-terminal domain-like"/>
    <property type="match status" value="1"/>
</dbReference>
<reference evidence="3" key="1">
    <citation type="submission" date="2019-02" db="EMBL/GenBank/DDBJ databases">
        <authorList>
            <person name="Li S.-H."/>
        </authorList>
    </citation>
    <scope>NUCLEOTIDE SEQUENCE</scope>
    <source>
        <strain evidence="3">IMCC11814</strain>
    </source>
</reference>
<dbReference type="InterPro" id="IPR004045">
    <property type="entry name" value="Glutathione_S-Trfase_N"/>
</dbReference>
<evidence type="ECO:0000313" key="3">
    <source>
        <dbReference type="EMBL" id="MCX2977902.1"/>
    </source>
</evidence>
<dbReference type="RefSeq" id="WP_279249607.1">
    <property type="nucleotide sequence ID" value="NZ_SHNO01000001.1"/>
</dbReference>
<dbReference type="PANTHER" id="PTHR44051:SF8">
    <property type="entry name" value="GLUTATHIONE S-TRANSFERASE GSTA"/>
    <property type="match status" value="1"/>
</dbReference>
<sequence>MKVYAYDPAPNPQRLALFMKMKGLEVETVPVDMTTGEHLGDAYKQVNPAGTVPALVLDDGTVLTEVVGMYTYLEGLHPQPPLLGQTPLERAQVMSWCHKLFTGLTQAVASVFRNRSKGFVNRALPGPQDLPQIPDLAERGRLQINFALPMLDEHLATSRWLTGDNFTAADIDLYVTIGFMGWIKESIPENCTHLNDWFLRAQEKLA</sequence>
<dbReference type="Gene3D" id="3.40.30.10">
    <property type="entry name" value="Glutaredoxin"/>
    <property type="match status" value="1"/>
</dbReference>
<proteinExistence type="predicted"/>
<dbReference type="PROSITE" id="PS50405">
    <property type="entry name" value="GST_CTER"/>
    <property type="match status" value="1"/>
</dbReference>
<feature type="domain" description="GST N-terminal" evidence="1">
    <location>
        <begin position="1"/>
        <end position="81"/>
    </location>
</feature>
<gene>
    <name evidence="3" type="ORF">EYC82_11105</name>
</gene>
<feature type="domain" description="GST C-terminal" evidence="2">
    <location>
        <begin position="86"/>
        <end position="206"/>
    </location>
</feature>
<organism evidence="3 4">
    <name type="scientific">Candidatus Marimicrobium litorale</name>
    <dbReference type="NCBI Taxonomy" id="2518991"/>
    <lineage>
        <taxon>Bacteria</taxon>
        <taxon>Pseudomonadati</taxon>
        <taxon>Pseudomonadota</taxon>
        <taxon>Gammaproteobacteria</taxon>
        <taxon>Cellvibrionales</taxon>
        <taxon>Halieaceae</taxon>
        <taxon>Marimicrobium</taxon>
    </lineage>
</organism>
<name>A0ABT3T6J6_9GAMM</name>
<dbReference type="SFLD" id="SFLDG00358">
    <property type="entry name" value="Main_(cytGST)"/>
    <property type="match status" value="1"/>
</dbReference>
<accession>A0ABT3T6J6</accession>
<dbReference type="InterPro" id="IPR036282">
    <property type="entry name" value="Glutathione-S-Trfase_C_sf"/>
</dbReference>
<dbReference type="CDD" id="cd03051">
    <property type="entry name" value="GST_N_GTT2_like"/>
    <property type="match status" value="1"/>
</dbReference>
<dbReference type="EMBL" id="SHNO01000001">
    <property type="protein sequence ID" value="MCX2977902.1"/>
    <property type="molecule type" value="Genomic_DNA"/>
</dbReference>
<dbReference type="InterPro" id="IPR036249">
    <property type="entry name" value="Thioredoxin-like_sf"/>
</dbReference>
<dbReference type="InterPro" id="IPR004046">
    <property type="entry name" value="GST_C"/>
</dbReference>
<dbReference type="Pfam" id="PF13409">
    <property type="entry name" value="GST_N_2"/>
    <property type="match status" value="1"/>
</dbReference>
<dbReference type="PROSITE" id="PS50404">
    <property type="entry name" value="GST_NTER"/>
    <property type="match status" value="1"/>
</dbReference>
<dbReference type="PANTHER" id="PTHR44051">
    <property type="entry name" value="GLUTATHIONE S-TRANSFERASE-RELATED"/>
    <property type="match status" value="1"/>
</dbReference>
<dbReference type="SUPFAM" id="SSF52833">
    <property type="entry name" value="Thioredoxin-like"/>
    <property type="match status" value="1"/>
</dbReference>
<dbReference type="Proteomes" id="UP001143304">
    <property type="component" value="Unassembled WGS sequence"/>
</dbReference>
<dbReference type="SFLD" id="SFLDS00019">
    <property type="entry name" value="Glutathione_Transferase_(cytos"/>
    <property type="match status" value="1"/>
</dbReference>
<evidence type="ECO:0000259" key="2">
    <source>
        <dbReference type="PROSITE" id="PS50405"/>
    </source>
</evidence>
<dbReference type="InterPro" id="IPR010987">
    <property type="entry name" value="Glutathione-S-Trfase_C-like"/>
</dbReference>
<dbReference type="Gene3D" id="1.20.1050.10">
    <property type="match status" value="1"/>
</dbReference>
<evidence type="ECO:0000259" key="1">
    <source>
        <dbReference type="PROSITE" id="PS50404"/>
    </source>
</evidence>